<gene>
    <name evidence="2" type="ORF">ENJ12_09225</name>
</gene>
<name>A0A831RWJ7_9GAMM</name>
<proteinExistence type="predicted"/>
<dbReference type="Proteomes" id="UP000886339">
    <property type="component" value="Unassembled WGS sequence"/>
</dbReference>
<evidence type="ECO:0008006" key="3">
    <source>
        <dbReference type="Google" id="ProtNLM"/>
    </source>
</evidence>
<keyword evidence="1" id="KW-0732">Signal</keyword>
<feature type="signal peptide" evidence="1">
    <location>
        <begin position="1"/>
        <end position="23"/>
    </location>
</feature>
<comment type="caution">
    <text evidence="2">The sequence shown here is derived from an EMBL/GenBank/DDBJ whole genome shotgun (WGS) entry which is preliminary data.</text>
</comment>
<dbReference type="InterPro" id="IPR018247">
    <property type="entry name" value="EF_Hand_1_Ca_BS"/>
</dbReference>
<dbReference type="AlphaFoldDB" id="A0A831RWJ7"/>
<feature type="chain" id="PRO_5032828763" description="TraB/GumN family protein" evidence="1">
    <location>
        <begin position="24"/>
        <end position="306"/>
    </location>
</feature>
<dbReference type="EMBL" id="DRLF01000321">
    <property type="protein sequence ID" value="HEC07021.1"/>
    <property type="molecule type" value="Genomic_DNA"/>
</dbReference>
<dbReference type="PROSITE" id="PS00018">
    <property type="entry name" value="EF_HAND_1"/>
    <property type="match status" value="1"/>
</dbReference>
<reference evidence="2" key="1">
    <citation type="journal article" date="2020" name="mSystems">
        <title>Genome- and Community-Level Interaction Insights into Carbon Utilization and Element Cycling Functions of Hydrothermarchaeota in Hydrothermal Sediment.</title>
        <authorList>
            <person name="Zhou Z."/>
            <person name="Liu Y."/>
            <person name="Xu W."/>
            <person name="Pan J."/>
            <person name="Luo Z.H."/>
            <person name="Li M."/>
        </authorList>
    </citation>
    <scope>NUCLEOTIDE SEQUENCE [LARGE SCALE GENOMIC DNA]</scope>
    <source>
        <strain evidence="2">HyVt-458</strain>
    </source>
</reference>
<dbReference type="PANTHER" id="PTHR35757:SF1">
    <property type="entry name" value="THERMOSOME SUBUNIT GAMMA"/>
    <property type="match status" value="1"/>
</dbReference>
<dbReference type="PANTHER" id="PTHR35757">
    <property type="entry name" value="THERMOSOME SUBUNIT GAMMA"/>
    <property type="match status" value="1"/>
</dbReference>
<organism evidence="2">
    <name type="scientific">Thiolapillus brandeum</name>
    <dbReference type="NCBI Taxonomy" id="1076588"/>
    <lineage>
        <taxon>Bacteria</taxon>
        <taxon>Pseudomonadati</taxon>
        <taxon>Pseudomonadota</taxon>
        <taxon>Gammaproteobacteria</taxon>
        <taxon>Chromatiales</taxon>
        <taxon>Sedimenticolaceae</taxon>
        <taxon>Thiolapillus</taxon>
    </lineage>
</organism>
<evidence type="ECO:0000256" key="1">
    <source>
        <dbReference type="SAM" id="SignalP"/>
    </source>
</evidence>
<sequence>MRWLFAFFLSATLLLSGLQLCIAGESSGTTAEKTPAEQAFVRLKRDENGKPAALQVAVVRYVPRDKDKDHSLEYVDLISAVHIGEHDYYKLINFLFTRYDAVLYELVAPQGTRIPRGGNEKKGIISGAQSWMRDVLGMGMQLEDVDYTLPHLVHADLSPSEFSERMDERNESVIGMIGKAGLAGMGRRNTTRILLSEMRLLRNLMSGNRDLALKIFMAEQMVQSIKLGDAVEGKKGSTLVAERNKKALQVLRREIDAGKKKLAIFYGAAHMPDMSKRLMSEFDLVPASTVWLDAWKLGPTDSQNRR</sequence>
<protein>
    <recommendedName>
        <fullName evidence="3">TraB/GumN family protein</fullName>
    </recommendedName>
</protein>
<accession>A0A831RWJ7</accession>
<evidence type="ECO:0000313" key="2">
    <source>
        <dbReference type="EMBL" id="HEC07021.1"/>
    </source>
</evidence>